<proteinExistence type="predicted"/>
<organism evidence="2">
    <name type="scientific">Timema bartmani</name>
    <dbReference type="NCBI Taxonomy" id="61472"/>
    <lineage>
        <taxon>Eukaryota</taxon>
        <taxon>Metazoa</taxon>
        <taxon>Ecdysozoa</taxon>
        <taxon>Arthropoda</taxon>
        <taxon>Hexapoda</taxon>
        <taxon>Insecta</taxon>
        <taxon>Pterygota</taxon>
        <taxon>Neoptera</taxon>
        <taxon>Polyneoptera</taxon>
        <taxon>Phasmatodea</taxon>
        <taxon>Timematodea</taxon>
        <taxon>Timematoidea</taxon>
        <taxon>Timematidae</taxon>
        <taxon>Timema</taxon>
    </lineage>
</organism>
<evidence type="ECO:0000313" key="2">
    <source>
        <dbReference type="EMBL" id="CAD7440923.1"/>
    </source>
</evidence>
<reference evidence="2" key="1">
    <citation type="submission" date="2020-11" db="EMBL/GenBank/DDBJ databases">
        <authorList>
            <person name="Tran Van P."/>
        </authorList>
    </citation>
    <scope>NUCLEOTIDE SEQUENCE</scope>
</reference>
<name>A0A7R9EV47_9NEOP</name>
<dbReference type="EMBL" id="OD565126">
    <property type="protein sequence ID" value="CAD7440923.1"/>
    <property type="molecule type" value="Genomic_DNA"/>
</dbReference>
<gene>
    <name evidence="2" type="ORF">TBIB3V08_LOCUS3406</name>
</gene>
<accession>A0A7R9EV47</accession>
<protein>
    <submittedName>
        <fullName evidence="2">Uncharacterized protein</fullName>
    </submittedName>
</protein>
<evidence type="ECO:0000256" key="1">
    <source>
        <dbReference type="SAM" id="MobiDB-lite"/>
    </source>
</evidence>
<dbReference type="AlphaFoldDB" id="A0A7R9EV47"/>
<sequence>MTLAALFMSIKMQDLFKHDTRKQQEILCQLGSESFWRKNAIGAIYYWHAAATLDPYARELRVQRDLYGSFIITDTFCLPWKDHKSWLRPNKKINIYRSMSLEANYALKRVSRCCNLDMKKPEQQKTVKLLHLAVKLCSNFYRIDQDKSHLSALNISFRSPTNVDEGIHNTVPYSAVGMARGVVIADAPDDSVGAGLRPTEKSLRQPADTAVQGWEA</sequence>
<feature type="region of interest" description="Disordered" evidence="1">
    <location>
        <begin position="193"/>
        <end position="216"/>
    </location>
</feature>